<sequence>MVFLRTCMCLPHDLTRGTYSLYCLFVWPASQSLTSTIQRISETDTSQKVLHQYSFYPVCQGSANQQACFSFLRNCGLTTHLL</sequence>
<dbReference type="EMBL" id="GEDG01034352">
    <property type="protein sequence ID" value="JAP09775.1"/>
    <property type="molecule type" value="Transcribed_RNA"/>
</dbReference>
<proteinExistence type="predicted"/>
<reference evidence="1" key="1">
    <citation type="submission" date="2015-12" db="EMBL/GenBank/DDBJ databases">
        <title>Gene expression during late stages of embryo sac development: a critical building block for successful pollen-pistil interactions.</title>
        <authorList>
            <person name="Liu Y."/>
            <person name="Joly V."/>
            <person name="Sabar M."/>
            <person name="Matton D.P."/>
        </authorList>
    </citation>
    <scope>NUCLEOTIDE SEQUENCE</scope>
</reference>
<dbReference type="AlphaFoldDB" id="A0A0V0GND4"/>
<protein>
    <submittedName>
        <fullName evidence="1">Putative ovule protein</fullName>
    </submittedName>
</protein>
<accession>A0A0V0GND4</accession>
<evidence type="ECO:0000313" key="1">
    <source>
        <dbReference type="EMBL" id="JAP09775.1"/>
    </source>
</evidence>
<organism evidence="1">
    <name type="scientific">Solanum chacoense</name>
    <name type="common">Chaco potato</name>
    <dbReference type="NCBI Taxonomy" id="4108"/>
    <lineage>
        <taxon>Eukaryota</taxon>
        <taxon>Viridiplantae</taxon>
        <taxon>Streptophyta</taxon>
        <taxon>Embryophyta</taxon>
        <taxon>Tracheophyta</taxon>
        <taxon>Spermatophyta</taxon>
        <taxon>Magnoliopsida</taxon>
        <taxon>eudicotyledons</taxon>
        <taxon>Gunneridae</taxon>
        <taxon>Pentapetalae</taxon>
        <taxon>asterids</taxon>
        <taxon>lamiids</taxon>
        <taxon>Solanales</taxon>
        <taxon>Solanaceae</taxon>
        <taxon>Solanoideae</taxon>
        <taxon>Solaneae</taxon>
        <taxon>Solanum</taxon>
    </lineage>
</organism>
<name>A0A0V0GND4_SOLCH</name>